<name>A0A8X6JMM1_TRICU</name>
<dbReference type="FunFam" id="3.30.930.10:FF:000032">
    <property type="entry name" value="Phenylalanine--tRNA ligase beta subunit"/>
    <property type="match status" value="1"/>
</dbReference>
<comment type="subcellular location">
    <subcellularLocation>
        <location evidence="2">Cytoplasm</location>
    </subcellularLocation>
</comment>
<dbReference type="EMBL" id="BMAO01026809">
    <property type="protein sequence ID" value="GFR12636.1"/>
    <property type="molecule type" value="Genomic_DNA"/>
</dbReference>
<dbReference type="Gene3D" id="3.30.56.10">
    <property type="match status" value="2"/>
</dbReference>
<comment type="subunit">
    <text evidence="4">Tetramer of two alpha and two beta subunits.</text>
</comment>
<dbReference type="Pfam" id="PF17759">
    <property type="entry name" value="tRNA_synthFbeta"/>
    <property type="match status" value="1"/>
</dbReference>
<organism evidence="20 21">
    <name type="scientific">Trichonephila clavata</name>
    <name type="common">Joro spider</name>
    <name type="synonym">Nephila clavata</name>
    <dbReference type="NCBI Taxonomy" id="2740835"/>
    <lineage>
        <taxon>Eukaryota</taxon>
        <taxon>Metazoa</taxon>
        <taxon>Ecdysozoa</taxon>
        <taxon>Arthropoda</taxon>
        <taxon>Chelicerata</taxon>
        <taxon>Arachnida</taxon>
        <taxon>Araneae</taxon>
        <taxon>Araneomorphae</taxon>
        <taxon>Entelegynae</taxon>
        <taxon>Araneoidea</taxon>
        <taxon>Nephilidae</taxon>
        <taxon>Trichonephila</taxon>
    </lineage>
</organism>
<protein>
    <recommendedName>
        <fullName evidence="6">Phenylalanine--tRNA ligase beta subunit</fullName>
        <ecNumber evidence="5">6.1.1.20</ecNumber>
    </recommendedName>
    <alternativeName>
        <fullName evidence="15">Phenylalanyl-tRNA synthetase beta subunit</fullName>
    </alternativeName>
</protein>
<evidence type="ECO:0000256" key="2">
    <source>
        <dbReference type="ARBA" id="ARBA00004496"/>
    </source>
</evidence>
<dbReference type="GO" id="GO:0003723">
    <property type="term" value="F:RNA binding"/>
    <property type="evidence" value="ECO:0007669"/>
    <property type="project" value="InterPro"/>
</dbReference>
<keyword evidence="21" id="KW-1185">Reference proteome</keyword>
<keyword evidence="7" id="KW-0963">Cytoplasm</keyword>
<evidence type="ECO:0000256" key="14">
    <source>
        <dbReference type="ARBA" id="ARBA00023146"/>
    </source>
</evidence>
<dbReference type="Gene3D" id="3.30.930.10">
    <property type="entry name" value="Bira Bifunctional Protein, Domain 2"/>
    <property type="match status" value="1"/>
</dbReference>
<evidence type="ECO:0000256" key="11">
    <source>
        <dbReference type="ARBA" id="ARBA00022840"/>
    </source>
</evidence>
<evidence type="ECO:0000313" key="20">
    <source>
        <dbReference type="EMBL" id="GFR12636.1"/>
    </source>
</evidence>
<dbReference type="CDD" id="cd00769">
    <property type="entry name" value="PheRS_beta_core"/>
    <property type="match status" value="1"/>
</dbReference>
<keyword evidence="17" id="KW-0862">Zinc</keyword>
<keyword evidence="14" id="KW-0030">Aminoacyl-tRNA synthetase</keyword>
<feature type="domain" description="B5" evidence="19">
    <location>
        <begin position="928"/>
        <end position="1005"/>
    </location>
</feature>
<accession>A0A8X6JMM1</accession>
<dbReference type="AlphaFoldDB" id="A0A8X6JMM1"/>
<reference evidence="20" key="1">
    <citation type="submission" date="2020-07" db="EMBL/GenBank/DDBJ databases">
        <title>Multicomponent nature underlies the extraordinary mechanical properties of spider dragline silk.</title>
        <authorList>
            <person name="Kono N."/>
            <person name="Nakamura H."/>
            <person name="Mori M."/>
            <person name="Yoshida Y."/>
            <person name="Ohtoshi R."/>
            <person name="Malay A.D."/>
            <person name="Moran D.A.P."/>
            <person name="Tomita M."/>
            <person name="Numata K."/>
            <person name="Arakawa K."/>
        </authorList>
    </citation>
    <scope>NUCLEOTIDE SEQUENCE</scope>
</reference>
<evidence type="ECO:0000259" key="18">
    <source>
        <dbReference type="PROSITE" id="PS50966"/>
    </source>
</evidence>
<evidence type="ECO:0000256" key="4">
    <source>
        <dbReference type="ARBA" id="ARBA00011209"/>
    </source>
</evidence>
<dbReference type="GO" id="GO:0005524">
    <property type="term" value="F:ATP binding"/>
    <property type="evidence" value="ECO:0007669"/>
    <property type="project" value="UniProtKB-KW"/>
</dbReference>
<keyword evidence="10" id="KW-0547">Nucleotide-binding</keyword>
<dbReference type="Pfam" id="PF03483">
    <property type="entry name" value="B3_4"/>
    <property type="match status" value="1"/>
</dbReference>
<proteinExistence type="inferred from homology"/>
<dbReference type="GO" id="GO:0004826">
    <property type="term" value="F:phenylalanine-tRNA ligase activity"/>
    <property type="evidence" value="ECO:0007669"/>
    <property type="project" value="UniProtKB-EC"/>
</dbReference>
<dbReference type="InterPro" id="IPR009061">
    <property type="entry name" value="DNA-bd_dom_put_sf"/>
</dbReference>
<evidence type="ECO:0000256" key="6">
    <source>
        <dbReference type="ARBA" id="ARBA00017032"/>
    </source>
</evidence>
<comment type="caution">
    <text evidence="20">The sequence shown here is derived from an EMBL/GenBank/DDBJ whole genome shotgun (WGS) entry which is preliminary data.</text>
</comment>
<evidence type="ECO:0000256" key="7">
    <source>
        <dbReference type="ARBA" id="ARBA00022490"/>
    </source>
</evidence>
<evidence type="ECO:0000256" key="8">
    <source>
        <dbReference type="ARBA" id="ARBA00022598"/>
    </source>
</evidence>
<evidence type="ECO:0000256" key="12">
    <source>
        <dbReference type="ARBA" id="ARBA00022842"/>
    </source>
</evidence>
<comment type="cofactor">
    <cofactor evidence="1">
        <name>Mg(2+)</name>
        <dbReference type="ChEBI" id="CHEBI:18420"/>
    </cofactor>
</comment>
<dbReference type="Pfam" id="PF03484">
    <property type="entry name" value="B5"/>
    <property type="match status" value="1"/>
</dbReference>
<dbReference type="InterPro" id="IPR005146">
    <property type="entry name" value="B3/B4_tRNA-bd"/>
</dbReference>
<dbReference type="InterPro" id="IPR004531">
    <property type="entry name" value="Phe-tRNA-synth_IIc_bsu_arc_euk"/>
</dbReference>
<evidence type="ECO:0000256" key="10">
    <source>
        <dbReference type="ARBA" id="ARBA00022741"/>
    </source>
</evidence>
<dbReference type="FunFam" id="3.50.40.10:FF:000002">
    <property type="entry name" value="phenylalanine--tRNA ligase beta subunit"/>
    <property type="match status" value="1"/>
</dbReference>
<keyword evidence="13" id="KW-0648">Protein biosynthesis</keyword>
<gene>
    <name evidence="20" type="primary">Farsb</name>
    <name evidence="20" type="ORF">TNCT_391281</name>
</gene>
<dbReference type="GO" id="GO:0000287">
    <property type="term" value="F:magnesium ion binding"/>
    <property type="evidence" value="ECO:0007669"/>
    <property type="project" value="InterPro"/>
</dbReference>
<dbReference type="SMART" id="SM00873">
    <property type="entry name" value="B3_4"/>
    <property type="match status" value="1"/>
</dbReference>
<dbReference type="InterPro" id="IPR045060">
    <property type="entry name" value="Phe-tRNA-ligase_IIc_bsu"/>
</dbReference>
<dbReference type="PANTHER" id="PTHR10947:SF0">
    <property type="entry name" value="PHENYLALANINE--TRNA LIGASE BETA SUBUNIT"/>
    <property type="match status" value="1"/>
</dbReference>
<dbReference type="SUPFAM" id="SSF56037">
    <property type="entry name" value="PheT/TilS domain"/>
    <property type="match status" value="1"/>
</dbReference>
<evidence type="ECO:0000256" key="15">
    <source>
        <dbReference type="ARBA" id="ARBA00033189"/>
    </source>
</evidence>
<dbReference type="InterPro" id="IPR045864">
    <property type="entry name" value="aa-tRNA-synth_II/BPL/LPL"/>
</dbReference>
<evidence type="ECO:0000256" key="9">
    <source>
        <dbReference type="ARBA" id="ARBA00022723"/>
    </source>
</evidence>
<keyword evidence="12" id="KW-0460">Magnesium</keyword>
<evidence type="ECO:0000256" key="5">
    <source>
        <dbReference type="ARBA" id="ARBA00012814"/>
    </source>
</evidence>
<evidence type="ECO:0000256" key="13">
    <source>
        <dbReference type="ARBA" id="ARBA00022917"/>
    </source>
</evidence>
<keyword evidence="9" id="KW-0479">Metal-binding</keyword>
<feature type="domain" description="SWIM-type" evidence="18">
    <location>
        <begin position="462"/>
        <end position="494"/>
    </location>
</feature>
<dbReference type="OrthoDB" id="1698572at2759"/>
<dbReference type="InterPro" id="IPR041616">
    <property type="entry name" value="PheRS_beta_core"/>
</dbReference>
<dbReference type="Gene3D" id="3.50.40.10">
    <property type="entry name" value="Phenylalanyl-trna Synthetase, Chain B, domain 3"/>
    <property type="match status" value="1"/>
</dbReference>
<dbReference type="InterPro" id="IPR007527">
    <property type="entry name" value="Znf_SWIM"/>
</dbReference>
<dbReference type="GO" id="GO:0006432">
    <property type="term" value="P:phenylalanyl-tRNA aminoacylation"/>
    <property type="evidence" value="ECO:0007669"/>
    <property type="project" value="InterPro"/>
</dbReference>
<dbReference type="PROSITE" id="PS50966">
    <property type="entry name" value="ZF_SWIM"/>
    <property type="match status" value="1"/>
</dbReference>
<dbReference type="Proteomes" id="UP000887116">
    <property type="component" value="Unassembled WGS sequence"/>
</dbReference>
<keyword evidence="11" id="KW-0067">ATP-binding</keyword>
<dbReference type="Pfam" id="PF18262">
    <property type="entry name" value="PhetRS_B1"/>
    <property type="match status" value="1"/>
</dbReference>
<dbReference type="SUPFAM" id="SSF55681">
    <property type="entry name" value="Class II aaRS and biotin synthetases"/>
    <property type="match status" value="1"/>
</dbReference>
<evidence type="ECO:0000256" key="1">
    <source>
        <dbReference type="ARBA" id="ARBA00001946"/>
    </source>
</evidence>
<keyword evidence="17" id="KW-0863">Zinc-finger</keyword>
<keyword evidence="8 20" id="KW-0436">Ligase</keyword>
<evidence type="ECO:0000256" key="3">
    <source>
        <dbReference type="ARBA" id="ARBA00007438"/>
    </source>
</evidence>
<evidence type="ECO:0000256" key="17">
    <source>
        <dbReference type="PROSITE-ProRule" id="PRU00325"/>
    </source>
</evidence>
<dbReference type="FunFam" id="3.30.56.10:FF:000003">
    <property type="entry name" value="Phenylalanine--tRNA ligase beta subunit"/>
    <property type="match status" value="1"/>
</dbReference>
<evidence type="ECO:0000256" key="16">
    <source>
        <dbReference type="ARBA" id="ARBA00049255"/>
    </source>
</evidence>
<dbReference type="SMART" id="SM00874">
    <property type="entry name" value="B5"/>
    <property type="match status" value="1"/>
</dbReference>
<sequence>MNYHCCRSGTYKPKGKGIKSLKSQGSAKIGISCPAIIKVRQSTENVVVQYFPNHKNHENQLEHLRLSESDRAAVAGIDIRKEITVDSGRKILIEKKDIHNIKRDFKINGYIKRHEVDAVSVKLWTREMKNNGENCIVFFKEQGQSGNDYGLEDEDFVLIIMIDFQKEMITKYGKDKICIDETHGRNSYDFNLYSVLVVDEHKNGIPVVFCFSNKSSEDVFRIYSSAIKNAVGIFETTTFMTDDAPTFYNAWSYVMATVKNVLLCALHDTRNWHQNLNKIKNPEKRKIVNKALKAVKEELCLETFSKLMKQFIQELLNDSDTCEFGKYFQQNYAKRPEKWAYCYRKGVGINTNMYLESLHKKIKYHYFEEKHVKRLDIAIDGLLKLVRDLILQRLIKITKRTISSDKLSKIVNSHRLGLEIQSNRIEKLADNEWKIESNHSNYLICKKEEECHRLCNIKCTACKICIHSYTCSCVDNLIRGNICKHIQKVAKMFLNDTHNEEIQEIYVNQNDILKETFDVLPCSSKSANNDGHESKKRKTESILALIDEYELTLEEGSKIHRNLDSILNIFYNKKEHYNKQVKMMESSTINIKKKIEKQPGFSTRRKRCTAGTLKNPTTEEGYLLVFEGFSRFISFKMPTLSIKEELLFQKLGKRYSEEEFNELCFEFGLELDEVVIEKPDPSQDLEITVFKIDIPANRYDLLCIEGLCRSLKIFQNELKIPRYSLSCPQEKQRLIIDPATAQVRPFAVAAILRGITFTQSNYDSFIDLQDKLHQNVCRRRTIAAIGTHDLDTITGPFLFTAKPPKQIKFCPLNKDKEYTAEELMEIYSSDMHLKQYLHIIKDKPVYPIIYDQNNVVLSMPPIINGEHTKINFNTKNVFIEVTSLDLHKAKVVLDTLVCMFSEYCNEPFMIEPVEVVDPSGNVVLYPELKYRTEMLSPKFVNKSIGINETPESIANLLTKMCLKAEVASKTGEIKVEVPPTRHDVIHACDIMEDVAIAYGYNNILKTIPNTVTIASQLPLIKLSEQLSLELAHAGFTEALSFTLCSKNDVSMKLRSEDALSVAIHIANPKTLEFQVVRTSLLPGLLKTIHANKKMPLPLKLFEIADVVIKDNKKDVGARNERRLCAVYYNKKPGFEIIHGLLDRVMQLLDVPPSSETSSGYCIKAYDNPTFFAGRCAAVMFGEKKIGTLGVLHPECIINFELNMPCSALELNIEPFL</sequence>
<evidence type="ECO:0000259" key="19">
    <source>
        <dbReference type="PROSITE" id="PS51483"/>
    </source>
</evidence>
<dbReference type="GO" id="GO:0008270">
    <property type="term" value="F:zinc ion binding"/>
    <property type="evidence" value="ECO:0007669"/>
    <property type="project" value="UniProtKB-KW"/>
</dbReference>
<dbReference type="PROSITE" id="PS51483">
    <property type="entry name" value="B5"/>
    <property type="match status" value="1"/>
</dbReference>
<comment type="catalytic activity">
    <reaction evidence="16">
        <text>tRNA(Phe) + L-phenylalanine + ATP = L-phenylalanyl-tRNA(Phe) + AMP + diphosphate + H(+)</text>
        <dbReference type="Rhea" id="RHEA:19413"/>
        <dbReference type="Rhea" id="RHEA-COMP:9668"/>
        <dbReference type="Rhea" id="RHEA-COMP:9699"/>
        <dbReference type="ChEBI" id="CHEBI:15378"/>
        <dbReference type="ChEBI" id="CHEBI:30616"/>
        <dbReference type="ChEBI" id="CHEBI:33019"/>
        <dbReference type="ChEBI" id="CHEBI:58095"/>
        <dbReference type="ChEBI" id="CHEBI:78442"/>
        <dbReference type="ChEBI" id="CHEBI:78531"/>
        <dbReference type="ChEBI" id="CHEBI:456215"/>
        <dbReference type="EC" id="6.1.1.20"/>
    </reaction>
</comment>
<evidence type="ECO:0000313" key="21">
    <source>
        <dbReference type="Proteomes" id="UP000887116"/>
    </source>
</evidence>
<dbReference type="NCBIfam" id="TIGR00471">
    <property type="entry name" value="pheT_arch"/>
    <property type="match status" value="1"/>
</dbReference>
<dbReference type="SUPFAM" id="SSF46955">
    <property type="entry name" value="Putative DNA-binding domain"/>
    <property type="match status" value="2"/>
</dbReference>
<comment type="similarity">
    <text evidence="3">Belongs to the phenylalanyl-tRNA synthetase beta subunit family. Type 2 subfamily.</text>
</comment>
<dbReference type="EC" id="6.1.1.20" evidence="5"/>
<dbReference type="InterPro" id="IPR040659">
    <property type="entry name" value="PhetRS_B1"/>
</dbReference>
<dbReference type="PANTHER" id="PTHR10947">
    <property type="entry name" value="PHENYLALANYL-TRNA SYNTHETASE BETA CHAIN AND LEUCINE-RICH REPEAT-CONTAINING PROTEIN 47"/>
    <property type="match status" value="1"/>
</dbReference>
<dbReference type="InterPro" id="IPR020825">
    <property type="entry name" value="Phe-tRNA_synthase-like_B3/B4"/>
</dbReference>
<dbReference type="InterPro" id="IPR005147">
    <property type="entry name" value="tRNA_synthase_B5-dom"/>
</dbReference>
<dbReference type="GO" id="GO:0009328">
    <property type="term" value="C:phenylalanine-tRNA ligase complex"/>
    <property type="evidence" value="ECO:0007669"/>
    <property type="project" value="TreeGrafter"/>
</dbReference>